<feature type="compositionally biased region" description="Basic and acidic residues" evidence="1">
    <location>
        <begin position="443"/>
        <end position="455"/>
    </location>
</feature>
<feature type="compositionally biased region" description="Polar residues" evidence="1">
    <location>
        <begin position="552"/>
        <end position="561"/>
    </location>
</feature>
<proteinExistence type="predicted"/>
<gene>
    <name evidence="2" type="ORF">BCR37DRAFT_110274</name>
</gene>
<dbReference type="EMBL" id="MCFI01000017">
    <property type="protein sequence ID" value="ORY78646.1"/>
    <property type="molecule type" value="Genomic_DNA"/>
</dbReference>
<dbReference type="AlphaFoldDB" id="A0A1Y2F5M4"/>
<dbReference type="RefSeq" id="XP_040723527.1">
    <property type="nucleotide sequence ID" value="XM_040865922.1"/>
</dbReference>
<sequence length="585" mass="62289">MPTPIDRSLPTLTPPSSASTNGDYWTASPNTHIPLSESQARSHSLPGTPAQTPPAPQYMPSHMQQPYIGSSLANGDGNMPRGGPPSQHPGAAYMGPRYGQQPDTQRMYSTQHSRNPSMMSYENEDMSIESSSVALTADHASVNNGVPPPPAVAMQHAGSSQGAVASLNGHHARQRSQQIRGALPSPGGRHAPVFDQNGQPMGEMRLPGLASSNAAGSSFSTHSGPQTPGGSRSHARTQSRGSTGKVFSTPNLTTQMTRWAGQTPNGSPTKGTTPHSRQHSRDAASMGQGPSSVAASWVQQQQQMAFSTPQQAARVGGHPQQSQQHAGGLPQIFEETPSCRMAYQLHGTRAESGAAGDMQADAGQSQQPHRAGGQSAPRFVDYGQPADEHGNHGPSRQHPMQSPIVPGSAPNLGLGLDIGRAGSPRARLGLGLESPLSGKTKRDRTVSDGRDDEFAYHQPPPPLQQSSQQRGQFNAPPRYGYGQQDRNEDYAPPSHASERVLQSPLNGSTPGSGGKNSDAFSHGSASQQQHQQPPQHALVRQYRTQQQQQQQVGDYQSSPRGSPTPPPLLKHDEERPSARRQRSFQ</sequence>
<feature type="region of interest" description="Disordered" evidence="1">
    <location>
        <begin position="1"/>
        <end position="332"/>
    </location>
</feature>
<feature type="compositionally biased region" description="Polar residues" evidence="1">
    <location>
        <begin position="210"/>
        <end position="275"/>
    </location>
</feature>
<accession>A0A1Y2F5M4</accession>
<name>A0A1Y2F5M4_PROLT</name>
<evidence type="ECO:0000313" key="2">
    <source>
        <dbReference type="EMBL" id="ORY78646.1"/>
    </source>
</evidence>
<evidence type="ECO:0000256" key="1">
    <source>
        <dbReference type="SAM" id="MobiDB-lite"/>
    </source>
</evidence>
<dbReference type="Proteomes" id="UP000193685">
    <property type="component" value="Unassembled WGS sequence"/>
</dbReference>
<organism evidence="2 3">
    <name type="scientific">Protomyces lactucae-debilis</name>
    <dbReference type="NCBI Taxonomy" id="2754530"/>
    <lineage>
        <taxon>Eukaryota</taxon>
        <taxon>Fungi</taxon>
        <taxon>Dikarya</taxon>
        <taxon>Ascomycota</taxon>
        <taxon>Taphrinomycotina</taxon>
        <taxon>Taphrinomycetes</taxon>
        <taxon>Taphrinales</taxon>
        <taxon>Protomycetaceae</taxon>
        <taxon>Protomyces</taxon>
    </lineage>
</organism>
<feature type="compositionally biased region" description="Polar residues" evidence="1">
    <location>
        <begin position="288"/>
        <end position="311"/>
    </location>
</feature>
<dbReference type="GeneID" id="63782521"/>
<evidence type="ECO:0000313" key="3">
    <source>
        <dbReference type="Proteomes" id="UP000193685"/>
    </source>
</evidence>
<feature type="compositionally biased region" description="Low complexity" evidence="1">
    <location>
        <begin position="8"/>
        <end position="20"/>
    </location>
</feature>
<feature type="compositionally biased region" description="Polar residues" evidence="1">
    <location>
        <begin position="21"/>
        <end position="42"/>
    </location>
</feature>
<feature type="compositionally biased region" description="Polar residues" evidence="1">
    <location>
        <begin position="101"/>
        <end position="120"/>
    </location>
</feature>
<keyword evidence="3" id="KW-1185">Reference proteome</keyword>
<reference evidence="2 3" key="1">
    <citation type="submission" date="2016-07" db="EMBL/GenBank/DDBJ databases">
        <title>Pervasive Adenine N6-methylation of Active Genes in Fungi.</title>
        <authorList>
            <consortium name="DOE Joint Genome Institute"/>
            <person name="Mondo S.J."/>
            <person name="Dannebaum R.O."/>
            <person name="Kuo R.C."/>
            <person name="Labutti K."/>
            <person name="Haridas S."/>
            <person name="Kuo A."/>
            <person name="Salamov A."/>
            <person name="Ahrendt S.R."/>
            <person name="Lipzen A."/>
            <person name="Sullivan W."/>
            <person name="Andreopoulos W.B."/>
            <person name="Clum A."/>
            <person name="Lindquist E."/>
            <person name="Daum C."/>
            <person name="Ramamoorthy G.K."/>
            <person name="Gryganskyi A."/>
            <person name="Culley D."/>
            <person name="Magnuson J.K."/>
            <person name="James T.Y."/>
            <person name="O'Malley M.A."/>
            <person name="Stajich J.E."/>
            <person name="Spatafora J.W."/>
            <person name="Visel A."/>
            <person name="Grigoriev I.V."/>
        </authorList>
    </citation>
    <scope>NUCLEOTIDE SEQUENCE [LARGE SCALE GENOMIC DNA]</scope>
    <source>
        <strain evidence="2 3">12-1054</strain>
    </source>
</reference>
<feature type="compositionally biased region" description="Low complexity" evidence="1">
    <location>
        <begin position="524"/>
        <end position="537"/>
    </location>
</feature>
<feature type="compositionally biased region" description="Polar residues" evidence="1">
    <location>
        <begin position="62"/>
        <end position="73"/>
    </location>
</feature>
<comment type="caution">
    <text evidence="2">The sequence shown here is derived from an EMBL/GenBank/DDBJ whole genome shotgun (WGS) entry which is preliminary data.</text>
</comment>
<feature type="compositionally biased region" description="Low complexity" evidence="1">
    <location>
        <begin position="352"/>
        <end position="367"/>
    </location>
</feature>
<feature type="region of interest" description="Disordered" evidence="1">
    <location>
        <begin position="347"/>
        <end position="585"/>
    </location>
</feature>
<protein>
    <submittedName>
        <fullName evidence="2">Uncharacterized protein</fullName>
    </submittedName>
</protein>